<protein>
    <submittedName>
        <fullName evidence="1">Uncharacterized protein</fullName>
    </submittedName>
</protein>
<dbReference type="AlphaFoldDB" id="A0A376ZEJ2"/>
<dbReference type="Proteomes" id="UP000255543">
    <property type="component" value="Unassembled WGS sequence"/>
</dbReference>
<reference evidence="1 2" key="1">
    <citation type="submission" date="2018-06" db="EMBL/GenBank/DDBJ databases">
        <authorList>
            <consortium name="Pathogen Informatics"/>
            <person name="Doyle S."/>
        </authorList>
    </citation>
    <scope>NUCLEOTIDE SEQUENCE [LARGE SCALE GENOMIC DNA]</scope>
    <source>
        <strain evidence="1 2">NCTC8179</strain>
    </source>
</reference>
<evidence type="ECO:0000313" key="1">
    <source>
        <dbReference type="EMBL" id="STK42221.1"/>
    </source>
</evidence>
<name>A0A376ZEJ2_ECOLX</name>
<proteinExistence type="predicted"/>
<evidence type="ECO:0000313" key="2">
    <source>
        <dbReference type="Proteomes" id="UP000255543"/>
    </source>
</evidence>
<accession>A0A376ZEJ2</accession>
<sequence length="41" mass="4585">MNYPFLQGFLIGRLVGEMRGYLGVTGKFHAEKTPPVAGFER</sequence>
<gene>
    <name evidence="1" type="ORF">NCTC8179_00055</name>
</gene>
<dbReference type="EMBL" id="UGEB01000001">
    <property type="protein sequence ID" value="STK42221.1"/>
    <property type="molecule type" value="Genomic_DNA"/>
</dbReference>
<organism evidence="1 2">
    <name type="scientific">Escherichia coli</name>
    <dbReference type="NCBI Taxonomy" id="562"/>
    <lineage>
        <taxon>Bacteria</taxon>
        <taxon>Pseudomonadati</taxon>
        <taxon>Pseudomonadota</taxon>
        <taxon>Gammaproteobacteria</taxon>
        <taxon>Enterobacterales</taxon>
        <taxon>Enterobacteriaceae</taxon>
        <taxon>Escherichia</taxon>
    </lineage>
</organism>